<organism evidence="1 2">
    <name type="scientific">Pseudohaliea rubra DSM 19751</name>
    <dbReference type="NCBI Taxonomy" id="1265313"/>
    <lineage>
        <taxon>Bacteria</taxon>
        <taxon>Pseudomonadati</taxon>
        <taxon>Pseudomonadota</taxon>
        <taxon>Gammaproteobacteria</taxon>
        <taxon>Cellvibrionales</taxon>
        <taxon>Halieaceae</taxon>
        <taxon>Pseudohaliea</taxon>
    </lineage>
</organism>
<evidence type="ECO:0000313" key="2">
    <source>
        <dbReference type="Proteomes" id="UP000029640"/>
    </source>
</evidence>
<comment type="caution">
    <text evidence="1">The sequence shown here is derived from an EMBL/GenBank/DDBJ whole genome shotgun (WGS) entry which is preliminary data.</text>
</comment>
<accession>A0A095X251</accession>
<dbReference type="EMBL" id="AUVB01000013">
    <property type="protein sequence ID" value="KGE04964.1"/>
    <property type="molecule type" value="Genomic_DNA"/>
</dbReference>
<dbReference type="HOGENOM" id="CLU_109762_0_0_6"/>
<dbReference type="STRING" id="1265313.HRUBRA_00437"/>
<dbReference type="RefSeq" id="WP_052094264.1">
    <property type="nucleotide sequence ID" value="NZ_KN234746.1"/>
</dbReference>
<dbReference type="OrthoDB" id="662061at2"/>
<dbReference type="AlphaFoldDB" id="A0A095X251"/>
<evidence type="ECO:0000313" key="1">
    <source>
        <dbReference type="EMBL" id="KGE04964.1"/>
    </source>
</evidence>
<gene>
    <name evidence="1" type="ORF">HRUBRA_00437</name>
</gene>
<dbReference type="eggNOG" id="ENOG5033ZSV">
    <property type="taxonomic scope" value="Bacteria"/>
</dbReference>
<proteinExistence type="predicted"/>
<keyword evidence="2" id="KW-1185">Reference proteome</keyword>
<name>A0A095X251_9GAMM</name>
<dbReference type="PATRIC" id="fig|1265313.6.peg.434"/>
<dbReference type="Pfam" id="PF10504">
    <property type="entry name" value="DUF2452"/>
    <property type="match status" value="1"/>
</dbReference>
<dbReference type="Proteomes" id="UP000029640">
    <property type="component" value="Unassembled WGS sequence"/>
</dbReference>
<dbReference type="InterPro" id="IPR019534">
    <property type="entry name" value="DUF2452"/>
</dbReference>
<sequence>MTIPDRNPLTTKNPNPQGKGLVPVLAHWHALRPRGAAAKGPTEIILDLFASTLVLSARCDLRPVPGQRYYLYGADNGWRLSLVSPEEWGERAPGDCLGPCWLREDMTWALQAEEALAANPGLCARVAALVQDFLERLDVAGPLAEQLPGYRRDLPYYRRLLAAGLGASLRQSLAAAGAGHADARETLRLGAAGLRQLALTAPQQAGEHATIGNEEDTLS</sequence>
<reference evidence="1 2" key="1">
    <citation type="journal article" date="2014" name="Genome Announc.">
        <title>Genome Sequence of Gammaproteobacterial Pseudohaliea rubra Type Strain DSM 19751, Isolated from Coastal Seawater of the Mediterranean Sea.</title>
        <authorList>
            <person name="Spring S."/>
            <person name="Fiebig A."/>
            <person name="Riedel T."/>
            <person name="Goker M."/>
            <person name="Klenk H.P."/>
        </authorList>
    </citation>
    <scope>NUCLEOTIDE SEQUENCE [LARGE SCALE GENOMIC DNA]</scope>
    <source>
        <strain evidence="1 2">DSM 19751</strain>
    </source>
</reference>
<protein>
    <submittedName>
        <fullName evidence="1">Uncharacterized protein</fullName>
    </submittedName>
</protein>